<gene>
    <name evidence="11" type="ORF">C1876_03115</name>
    <name evidence="12" type="ORF">DMP09_09375</name>
</gene>
<accession>A0A3N0IX12</accession>
<dbReference type="GO" id="GO:0016787">
    <property type="term" value="F:hydrolase activity"/>
    <property type="evidence" value="ECO:0007669"/>
    <property type="project" value="UniProtKB-KW"/>
</dbReference>
<dbReference type="CDD" id="cd00268">
    <property type="entry name" value="DEADc"/>
    <property type="match status" value="1"/>
</dbReference>
<protein>
    <submittedName>
        <fullName evidence="12">DEAD/DEAH box helicase</fullName>
    </submittedName>
</protein>
<evidence type="ECO:0000256" key="3">
    <source>
        <dbReference type="ARBA" id="ARBA00022806"/>
    </source>
</evidence>
<reference evidence="11 13" key="1">
    <citation type="journal article" date="2018" name="Elife">
        <title>Discovery and characterization of a prevalent human gut bacterial enzyme sufficient for the inactivation of a family of plant toxins.</title>
        <authorList>
            <person name="Koppel N."/>
            <person name="Bisanz J.E."/>
            <person name="Pandelia M.E."/>
            <person name="Turnbaugh P.J."/>
            <person name="Balskus E.P."/>
        </authorList>
    </citation>
    <scope>NUCLEOTIDE SEQUENCE [LARGE SCALE GENOMIC DNA]</scope>
    <source>
        <strain evidence="11 13">DSM 16107</strain>
    </source>
</reference>
<dbReference type="PROSITE" id="PS51195">
    <property type="entry name" value="Q_MOTIF"/>
    <property type="match status" value="1"/>
</dbReference>
<evidence type="ECO:0000259" key="9">
    <source>
        <dbReference type="PROSITE" id="PS51194"/>
    </source>
</evidence>
<dbReference type="Pfam" id="PF00270">
    <property type="entry name" value="DEAD"/>
    <property type="match status" value="1"/>
</dbReference>
<reference evidence="12" key="3">
    <citation type="journal article" date="2019" name="Microbiol. Resour. Announc.">
        <title>Draft Genome Sequences of Type Strains of Gordonibacter faecihominis, Paraeggerthella hongkongensis, Parvibacter caecicola,Slackia equolifaciens, Slackia faecicanis, and Slackia isoflavoniconvertens.</title>
        <authorList>
            <person name="Danylec N."/>
            <person name="Stoll D.A."/>
            <person name="Dotsch A."/>
            <person name="Huch M."/>
        </authorList>
    </citation>
    <scope>NUCLEOTIDE SEQUENCE</scope>
    <source>
        <strain evidence="12">DSM 16107</strain>
    </source>
</reference>
<dbReference type="InterPro" id="IPR000629">
    <property type="entry name" value="RNA-helicase_DEAD-box_CS"/>
</dbReference>
<comment type="similarity">
    <text evidence="5 7">Belongs to the DEAD box helicase family.</text>
</comment>
<organism evidence="12 14">
    <name type="scientific">Eggerthella sinensis</name>
    <dbReference type="NCBI Taxonomy" id="242230"/>
    <lineage>
        <taxon>Bacteria</taxon>
        <taxon>Bacillati</taxon>
        <taxon>Actinomycetota</taxon>
        <taxon>Coriobacteriia</taxon>
        <taxon>Eggerthellales</taxon>
        <taxon>Eggerthellaceae</taxon>
        <taxon>Eggerthella</taxon>
    </lineage>
</organism>
<dbReference type="CDD" id="cd18787">
    <property type="entry name" value="SF2_C_DEAD"/>
    <property type="match status" value="1"/>
</dbReference>
<evidence type="ECO:0000256" key="7">
    <source>
        <dbReference type="RuleBase" id="RU000492"/>
    </source>
</evidence>
<dbReference type="InterPro" id="IPR050079">
    <property type="entry name" value="DEAD_box_RNA_helicase"/>
</dbReference>
<dbReference type="EMBL" id="QICC01000035">
    <property type="protein sequence ID" value="RNM41475.1"/>
    <property type="molecule type" value="Genomic_DNA"/>
</dbReference>
<dbReference type="PANTHER" id="PTHR47959">
    <property type="entry name" value="ATP-DEPENDENT RNA HELICASE RHLE-RELATED"/>
    <property type="match status" value="1"/>
</dbReference>
<dbReference type="InterPro" id="IPR044742">
    <property type="entry name" value="DEAD/DEAH_RhlB"/>
</dbReference>
<keyword evidence="13" id="KW-1185">Reference proteome</keyword>
<keyword evidence="4 7" id="KW-0067">ATP-binding</keyword>
<evidence type="ECO:0000256" key="2">
    <source>
        <dbReference type="ARBA" id="ARBA00022801"/>
    </source>
</evidence>
<dbReference type="GO" id="GO:0003676">
    <property type="term" value="F:nucleic acid binding"/>
    <property type="evidence" value="ECO:0007669"/>
    <property type="project" value="InterPro"/>
</dbReference>
<name>A0A3N0IX12_9ACTN</name>
<evidence type="ECO:0000256" key="5">
    <source>
        <dbReference type="ARBA" id="ARBA00038437"/>
    </source>
</evidence>
<dbReference type="InterPro" id="IPR014014">
    <property type="entry name" value="RNA_helicase_DEAD_Q_motif"/>
</dbReference>
<dbReference type="PROSITE" id="PS51194">
    <property type="entry name" value="HELICASE_CTER"/>
    <property type="match status" value="1"/>
</dbReference>
<sequence length="432" mass="46692">MRATRAAPCGPRNTWRYALGSTFQDLGLSETTLSAVARMGFTVPTPVQEQAIPLALEGRDVVAAATTGTGKTAAFALPMIERIGHAKRPGSPRALVVSPTRELALQIDAACSQLAKGSGHRMLTVVGGMPYKGQIAKLSRGIDILVATPGRLYDLMERGDVKLRDVEILVLDEADRMLDMGFWPTMKNIVNATPPSRQTLLFSATLDRKVMQSVSSILKDPAFVEVSHKGETADTVDQFIIPVGPMKKPELLRLVLQERGSKRVIVFTDTKTRTEICTSQLQRAGFRADSIHSDKTQAQRKRALASFSKGTVDVLVATDVLARGIDVSNIEYVVNYDLPESPEDYVHRIGRTGRAGETGCAISFVSPESKADLLEIEKLLGAKIPTLAIDGYDPTEAEKALAGTFVPKATAGSAAFSRSLRRNGASGFGRRR</sequence>
<dbReference type="Gene3D" id="3.40.50.300">
    <property type="entry name" value="P-loop containing nucleotide triphosphate hydrolases"/>
    <property type="match status" value="2"/>
</dbReference>
<evidence type="ECO:0000259" key="10">
    <source>
        <dbReference type="PROSITE" id="PS51195"/>
    </source>
</evidence>
<evidence type="ECO:0000313" key="13">
    <source>
        <dbReference type="Proteomes" id="UP000253817"/>
    </source>
</evidence>
<dbReference type="AlphaFoldDB" id="A0A3N0IX12"/>
<dbReference type="SMART" id="SM00490">
    <property type="entry name" value="HELICc"/>
    <property type="match status" value="1"/>
</dbReference>
<dbReference type="PROSITE" id="PS00039">
    <property type="entry name" value="DEAD_ATP_HELICASE"/>
    <property type="match status" value="1"/>
</dbReference>
<evidence type="ECO:0000313" key="14">
    <source>
        <dbReference type="Proteomes" id="UP000270112"/>
    </source>
</evidence>
<dbReference type="GO" id="GO:0005524">
    <property type="term" value="F:ATP binding"/>
    <property type="evidence" value="ECO:0007669"/>
    <property type="project" value="UniProtKB-KW"/>
</dbReference>
<evidence type="ECO:0000256" key="4">
    <source>
        <dbReference type="ARBA" id="ARBA00022840"/>
    </source>
</evidence>
<dbReference type="PANTHER" id="PTHR47959:SF13">
    <property type="entry name" value="ATP-DEPENDENT RNA HELICASE RHLE"/>
    <property type="match status" value="1"/>
</dbReference>
<dbReference type="SUPFAM" id="SSF52540">
    <property type="entry name" value="P-loop containing nucleoside triphosphate hydrolases"/>
    <property type="match status" value="1"/>
</dbReference>
<dbReference type="InterPro" id="IPR027417">
    <property type="entry name" value="P-loop_NTPase"/>
</dbReference>
<feature type="domain" description="DEAD-box RNA helicase Q" evidence="10">
    <location>
        <begin position="21"/>
        <end position="49"/>
    </location>
</feature>
<dbReference type="InterPro" id="IPR011545">
    <property type="entry name" value="DEAD/DEAH_box_helicase_dom"/>
</dbReference>
<dbReference type="OrthoDB" id="9805696at2"/>
<keyword evidence="1 7" id="KW-0547">Nucleotide-binding</keyword>
<dbReference type="InterPro" id="IPR014001">
    <property type="entry name" value="Helicase_ATP-bd"/>
</dbReference>
<evidence type="ECO:0000259" key="8">
    <source>
        <dbReference type="PROSITE" id="PS51192"/>
    </source>
</evidence>
<keyword evidence="2 7" id="KW-0378">Hydrolase</keyword>
<dbReference type="EMBL" id="PPTT01000004">
    <property type="protein sequence ID" value="RDB70715.1"/>
    <property type="molecule type" value="Genomic_DNA"/>
</dbReference>
<feature type="domain" description="Helicase C-terminal" evidence="9">
    <location>
        <begin position="250"/>
        <end position="395"/>
    </location>
</feature>
<dbReference type="Proteomes" id="UP000253817">
    <property type="component" value="Unassembled WGS sequence"/>
</dbReference>
<keyword evidence="3 7" id="KW-0347">Helicase</keyword>
<evidence type="ECO:0000256" key="1">
    <source>
        <dbReference type="ARBA" id="ARBA00022741"/>
    </source>
</evidence>
<evidence type="ECO:0000313" key="12">
    <source>
        <dbReference type="EMBL" id="RNM41475.1"/>
    </source>
</evidence>
<dbReference type="Proteomes" id="UP000270112">
    <property type="component" value="Unassembled WGS sequence"/>
</dbReference>
<evidence type="ECO:0000256" key="6">
    <source>
        <dbReference type="PROSITE-ProRule" id="PRU00552"/>
    </source>
</evidence>
<dbReference type="Pfam" id="PF00271">
    <property type="entry name" value="Helicase_C"/>
    <property type="match status" value="1"/>
</dbReference>
<dbReference type="GO" id="GO:0005829">
    <property type="term" value="C:cytosol"/>
    <property type="evidence" value="ECO:0007669"/>
    <property type="project" value="TreeGrafter"/>
</dbReference>
<feature type="domain" description="Helicase ATP-binding" evidence="8">
    <location>
        <begin position="52"/>
        <end position="224"/>
    </location>
</feature>
<proteinExistence type="inferred from homology"/>
<dbReference type="SMART" id="SM00487">
    <property type="entry name" value="DEXDc"/>
    <property type="match status" value="1"/>
</dbReference>
<feature type="short sequence motif" description="Q motif" evidence="6">
    <location>
        <begin position="21"/>
        <end position="49"/>
    </location>
</feature>
<comment type="caution">
    <text evidence="12">The sequence shown here is derived from an EMBL/GenBank/DDBJ whole genome shotgun (WGS) entry which is preliminary data.</text>
</comment>
<evidence type="ECO:0000313" key="11">
    <source>
        <dbReference type="EMBL" id="RDB70715.1"/>
    </source>
</evidence>
<dbReference type="PROSITE" id="PS51192">
    <property type="entry name" value="HELICASE_ATP_BIND_1"/>
    <property type="match status" value="1"/>
</dbReference>
<dbReference type="InterPro" id="IPR001650">
    <property type="entry name" value="Helicase_C-like"/>
</dbReference>
<dbReference type="GO" id="GO:0003724">
    <property type="term" value="F:RNA helicase activity"/>
    <property type="evidence" value="ECO:0007669"/>
    <property type="project" value="InterPro"/>
</dbReference>
<reference evidence="14" key="2">
    <citation type="submission" date="2018-05" db="EMBL/GenBank/DDBJ databases">
        <title>Genome Sequencing of selected type strains of the family Eggerthellaceae.</title>
        <authorList>
            <person name="Danylec N."/>
            <person name="Stoll D.A."/>
            <person name="Doetsch A."/>
            <person name="Huch M."/>
        </authorList>
    </citation>
    <scope>NUCLEOTIDE SEQUENCE [LARGE SCALE GENOMIC DNA]</scope>
    <source>
        <strain evidence="14">DSM 16107</strain>
    </source>
</reference>